<organism evidence="2 3">
    <name type="scientific">Halomicrobium mukohataei</name>
    <dbReference type="NCBI Taxonomy" id="57705"/>
    <lineage>
        <taxon>Archaea</taxon>
        <taxon>Methanobacteriati</taxon>
        <taxon>Methanobacteriota</taxon>
        <taxon>Stenosarchaea group</taxon>
        <taxon>Halobacteria</taxon>
        <taxon>Halobacteriales</taxon>
        <taxon>Haloarculaceae</taxon>
        <taxon>Halomicrobium</taxon>
    </lineage>
</organism>
<sequence>MSNKRTRRALLKGVGTAAVGVTAGASATGAGSAGPCGDPYSDSSSVTETYLSGKDGSADFVEKEFAEVVRVEVDGPILQDENNDRAKYFVDIHQLATTYVKSDGEPQIDIMDQNVNIAYPDEGSTSAEWDFPDPDSEPGWISRASADSVNDDYSLHDFAHDAAVETFKLGVDVFEETVATPVKVGVDLYDYAKKSAELADKYDDATGSTRAWDYSWTYSGDEASSTSFTSMTFKVTDIPWGGTESHTVEVESRTGQEGTMHTHEFNFDLHGPELCR</sequence>
<dbReference type="InterPro" id="IPR006311">
    <property type="entry name" value="TAT_signal"/>
</dbReference>
<dbReference type="Proteomes" id="UP000297053">
    <property type="component" value="Chromosome"/>
</dbReference>
<feature type="region of interest" description="Disordered" evidence="1">
    <location>
        <begin position="26"/>
        <end position="49"/>
    </location>
</feature>
<dbReference type="AlphaFoldDB" id="A0A4D6KHT4"/>
<evidence type="ECO:0000256" key="1">
    <source>
        <dbReference type="SAM" id="MobiDB-lite"/>
    </source>
</evidence>
<name>A0A4D6KHT4_9EURY</name>
<reference evidence="2 3" key="2">
    <citation type="submission" date="2019-04" db="EMBL/GenBank/DDBJ databases">
        <authorList>
            <person name="Yang S."/>
            <person name="Wei W."/>
        </authorList>
    </citation>
    <scope>NUCLEOTIDE SEQUENCE [LARGE SCALE GENOMIC DNA]</scope>
    <source>
        <strain evidence="3">ZP60</strain>
    </source>
</reference>
<accession>A0A4D6KHT4</accession>
<protein>
    <submittedName>
        <fullName evidence="2">Uncharacterized protein</fullName>
    </submittedName>
</protein>
<evidence type="ECO:0000313" key="3">
    <source>
        <dbReference type="Proteomes" id="UP000297053"/>
    </source>
</evidence>
<gene>
    <name evidence="2" type="ORF">E5139_06985</name>
</gene>
<dbReference type="EMBL" id="CP039375">
    <property type="protein sequence ID" value="QCD65393.1"/>
    <property type="molecule type" value="Genomic_DNA"/>
</dbReference>
<evidence type="ECO:0000313" key="2">
    <source>
        <dbReference type="EMBL" id="QCD65393.1"/>
    </source>
</evidence>
<reference evidence="2 3" key="1">
    <citation type="submission" date="2019-04" db="EMBL/GenBank/DDBJ databases">
        <title>Complete genome sequence of Arthrobacter sp. ZXY-2 associated with effective atrazine degradation and salt adaptation.</title>
        <authorList>
            <person name="Zhao X."/>
        </authorList>
    </citation>
    <scope>NUCLEOTIDE SEQUENCE [LARGE SCALE GENOMIC DNA]</scope>
    <source>
        <strain evidence="3">ZP60</strain>
    </source>
</reference>
<dbReference type="PROSITE" id="PS51318">
    <property type="entry name" value="TAT"/>
    <property type="match status" value="1"/>
</dbReference>
<proteinExistence type="predicted"/>
<dbReference type="KEGG" id="halz:E5139_06985"/>